<comment type="caution">
    <text evidence="1">The sequence shown here is derived from an EMBL/GenBank/DDBJ whole genome shotgun (WGS) entry which is preliminary data.</text>
</comment>
<dbReference type="Proteomes" id="UP001055879">
    <property type="component" value="Linkage Group LG07"/>
</dbReference>
<gene>
    <name evidence="1" type="ORF">L6452_21691</name>
</gene>
<reference evidence="1 2" key="2">
    <citation type="journal article" date="2022" name="Mol. Ecol. Resour.">
        <title>The genomes of chicory, endive, great burdock and yacon provide insights into Asteraceae paleo-polyploidization history and plant inulin production.</title>
        <authorList>
            <person name="Fan W."/>
            <person name="Wang S."/>
            <person name="Wang H."/>
            <person name="Wang A."/>
            <person name="Jiang F."/>
            <person name="Liu H."/>
            <person name="Zhao H."/>
            <person name="Xu D."/>
            <person name="Zhang Y."/>
        </authorList>
    </citation>
    <scope>NUCLEOTIDE SEQUENCE [LARGE SCALE GENOMIC DNA]</scope>
    <source>
        <strain evidence="2">cv. Niubang</strain>
    </source>
</reference>
<proteinExistence type="predicted"/>
<sequence length="154" mass="18067">MNKKTRRLSKIPDDVQTELKHIFVDIPFIVEGDTRKWSKLDESIVDHARSGVMPRWSDLDTNQHVNNVKYIGWILECVPMTIMENYELASMTLEYHRECRQDDVLKCHTCVLGGNNERITKYDHVDCQHLLQLEVGDGDKILKGRTKWRPKENC</sequence>
<evidence type="ECO:0000313" key="2">
    <source>
        <dbReference type="Proteomes" id="UP001055879"/>
    </source>
</evidence>
<organism evidence="1 2">
    <name type="scientific">Arctium lappa</name>
    <name type="common">Greater burdock</name>
    <name type="synonym">Lappa major</name>
    <dbReference type="NCBI Taxonomy" id="4217"/>
    <lineage>
        <taxon>Eukaryota</taxon>
        <taxon>Viridiplantae</taxon>
        <taxon>Streptophyta</taxon>
        <taxon>Embryophyta</taxon>
        <taxon>Tracheophyta</taxon>
        <taxon>Spermatophyta</taxon>
        <taxon>Magnoliopsida</taxon>
        <taxon>eudicotyledons</taxon>
        <taxon>Gunneridae</taxon>
        <taxon>Pentapetalae</taxon>
        <taxon>asterids</taxon>
        <taxon>campanulids</taxon>
        <taxon>Asterales</taxon>
        <taxon>Asteraceae</taxon>
        <taxon>Carduoideae</taxon>
        <taxon>Cardueae</taxon>
        <taxon>Arctiinae</taxon>
        <taxon>Arctium</taxon>
    </lineage>
</organism>
<evidence type="ECO:0000313" key="1">
    <source>
        <dbReference type="EMBL" id="KAI3714732.1"/>
    </source>
</evidence>
<protein>
    <submittedName>
        <fullName evidence="1">Uncharacterized protein</fullName>
    </submittedName>
</protein>
<dbReference type="EMBL" id="CM042053">
    <property type="protein sequence ID" value="KAI3714732.1"/>
    <property type="molecule type" value="Genomic_DNA"/>
</dbReference>
<reference evidence="2" key="1">
    <citation type="journal article" date="2022" name="Mol. Ecol. Resour.">
        <title>The genomes of chicory, endive, great burdock and yacon provide insights into Asteraceae palaeo-polyploidization history and plant inulin production.</title>
        <authorList>
            <person name="Fan W."/>
            <person name="Wang S."/>
            <person name="Wang H."/>
            <person name="Wang A."/>
            <person name="Jiang F."/>
            <person name="Liu H."/>
            <person name="Zhao H."/>
            <person name="Xu D."/>
            <person name="Zhang Y."/>
        </authorList>
    </citation>
    <scope>NUCLEOTIDE SEQUENCE [LARGE SCALE GENOMIC DNA]</scope>
    <source>
        <strain evidence="2">cv. Niubang</strain>
    </source>
</reference>
<name>A0ACB9AXZ9_ARCLA</name>
<keyword evidence="2" id="KW-1185">Reference proteome</keyword>
<accession>A0ACB9AXZ9</accession>